<proteinExistence type="predicted"/>
<sequence length="110" mass="12354">MSTYFADDLMFIQPLIDEPGIKLYGQVMGIHKIPLNLALQACRRQHQNITIDLTRVDHLSRSALETLVGAARSLPPSVRLTLRARPELDLPGRLTAHGWHETQSLHLAEP</sequence>
<evidence type="ECO:0008006" key="3">
    <source>
        <dbReference type="Google" id="ProtNLM"/>
    </source>
</evidence>
<evidence type="ECO:0000313" key="1">
    <source>
        <dbReference type="EMBL" id="BCL28666.1"/>
    </source>
</evidence>
<protein>
    <recommendedName>
        <fullName evidence="3">STAS domain-containing protein</fullName>
    </recommendedName>
</protein>
<dbReference type="RefSeq" id="WP_055519358.1">
    <property type="nucleotide sequence ID" value="NZ_AP023440.1"/>
</dbReference>
<dbReference type="OrthoDB" id="4242313at2"/>
<gene>
    <name evidence="1" type="ORF">GCM10017557_35250</name>
</gene>
<keyword evidence="2" id="KW-1185">Reference proteome</keyword>
<dbReference type="AlphaFoldDB" id="A0A7G1P4D7"/>
<reference evidence="1 2" key="1">
    <citation type="journal article" date="2014" name="Int. J. Syst. Evol. Microbiol.">
        <title>Complete genome sequence of Corynebacterium casei LMG S-19264T (=DSM 44701T), isolated from a smear-ripened cheese.</title>
        <authorList>
            <consortium name="US DOE Joint Genome Institute (JGI-PGF)"/>
            <person name="Walter F."/>
            <person name="Albersmeier A."/>
            <person name="Kalinowski J."/>
            <person name="Ruckert C."/>
        </authorList>
    </citation>
    <scope>NUCLEOTIDE SEQUENCE [LARGE SCALE GENOMIC DNA]</scope>
    <source>
        <strain evidence="1 2">JCM 4677</strain>
    </source>
</reference>
<evidence type="ECO:0000313" key="2">
    <source>
        <dbReference type="Proteomes" id="UP000516444"/>
    </source>
</evidence>
<organism evidence="1 2">
    <name type="scientific">Streptomyces aurantiacus</name>
    <dbReference type="NCBI Taxonomy" id="47760"/>
    <lineage>
        <taxon>Bacteria</taxon>
        <taxon>Bacillati</taxon>
        <taxon>Actinomycetota</taxon>
        <taxon>Actinomycetes</taxon>
        <taxon>Kitasatosporales</taxon>
        <taxon>Streptomycetaceae</taxon>
        <taxon>Streptomyces</taxon>
        <taxon>Streptomyces aurantiacus group</taxon>
    </lineage>
</organism>
<accession>A0A7G1P4D7</accession>
<name>A0A7G1P4D7_9ACTN</name>
<dbReference type="KEGG" id="sgm:GCM10017557_35250"/>
<dbReference type="Proteomes" id="UP000516444">
    <property type="component" value="Chromosome"/>
</dbReference>
<dbReference type="EMBL" id="AP023440">
    <property type="protein sequence ID" value="BCL28666.1"/>
    <property type="molecule type" value="Genomic_DNA"/>
</dbReference>